<evidence type="ECO:0000256" key="1">
    <source>
        <dbReference type="ARBA" id="ARBA00006432"/>
    </source>
</evidence>
<dbReference type="AlphaFoldDB" id="A0A1X7GK95"/>
<name>A0A1X7GK95_9SPHN</name>
<dbReference type="InterPro" id="IPR000873">
    <property type="entry name" value="AMP-dep_synth/lig_dom"/>
</dbReference>
<dbReference type="Gene3D" id="3.40.50.12780">
    <property type="entry name" value="N-terminal domain of ligase-like"/>
    <property type="match status" value="1"/>
</dbReference>
<proteinExistence type="inferred from homology"/>
<protein>
    <submittedName>
        <fullName evidence="4">Feruloyl-CoA synthase</fullName>
    </submittedName>
</protein>
<sequence>MTDTRNRTDYRNAPFREVDFMPVDLAIERRDDGTLVIGTNIPMPDVDANIPRDFARSAAAKGDATAIAVRGADGAWHNTSYAELKRQIDGATQWLIDHVPAGRSVIVMGENSVASAVMQLACYAARVIHTPVSPAYGLSGGDHARLRHVIAKVKPAAIYADPLAPFAKAIAETKTDEMIVISTDPAPFGADAVALEELTGTAPTDAVAESIEKIDVEDVASHMMTSGSTGLPKVVQLSLAAITANTSQAKGFLGRIAGWGDVMLDWLPWHHAAGASVLRTTLLEGGALHVDHGKPVPGLFDASIRNLSEIAVSYYNNVPSGYALLVDALETNAELRRTFFSKMLLMLYGGAGLPQHVYDRLQTLAVEETGHRIHMTTGYGMTEMVSGCMAIHFPTDRVGIGLPGPGLEVKLVPYDERYEVRLRGGNRMKGYLDEPERTAAAFDEEGFYKTGDLARFHDEARPEEGLAFAGRLAEEFKLANGTWVYGGQLREGLLKALTGLAAELVLCDDNRPYLALLVWPRPDAPADVLDQIAARLKAFNKGQQGGSATIRRVALLTTPPSVDAHEISDKATINRRAVLDHRQADVERLFADPPGDGVRQV</sequence>
<keyword evidence="2" id="KW-0436">Ligase</keyword>
<dbReference type="Pfam" id="PF00501">
    <property type="entry name" value="AMP-binding"/>
    <property type="match status" value="1"/>
</dbReference>
<dbReference type="RefSeq" id="WP_085218609.1">
    <property type="nucleotide sequence ID" value="NZ_LT840185.1"/>
</dbReference>
<dbReference type="Proteomes" id="UP000192934">
    <property type="component" value="Chromosome I"/>
</dbReference>
<dbReference type="Pfam" id="PF23562">
    <property type="entry name" value="AMP-binding_C_3"/>
    <property type="match status" value="1"/>
</dbReference>
<reference evidence="5" key="1">
    <citation type="submission" date="2017-04" db="EMBL/GenBank/DDBJ databases">
        <authorList>
            <person name="Varghese N."/>
            <person name="Submissions S."/>
        </authorList>
    </citation>
    <scope>NUCLEOTIDE SEQUENCE [LARGE SCALE GENOMIC DNA]</scope>
    <source>
        <strain evidence="5">Dd16</strain>
    </source>
</reference>
<evidence type="ECO:0000259" key="3">
    <source>
        <dbReference type="Pfam" id="PF00501"/>
    </source>
</evidence>
<dbReference type="PANTHER" id="PTHR43201:SF5">
    <property type="entry name" value="MEDIUM-CHAIN ACYL-COA LIGASE ACSF2, MITOCHONDRIAL"/>
    <property type="match status" value="1"/>
</dbReference>
<comment type="similarity">
    <text evidence="1">Belongs to the ATP-dependent AMP-binding enzyme family.</text>
</comment>
<dbReference type="EMBL" id="LT840185">
    <property type="protein sequence ID" value="SMF71076.1"/>
    <property type="molecule type" value="Genomic_DNA"/>
</dbReference>
<dbReference type="PANTHER" id="PTHR43201">
    <property type="entry name" value="ACYL-COA SYNTHETASE"/>
    <property type="match status" value="1"/>
</dbReference>
<accession>A0A1X7GK95</accession>
<dbReference type="OrthoDB" id="9803968at2"/>
<evidence type="ECO:0000256" key="2">
    <source>
        <dbReference type="ARBA" id="ARBA00022598"/>
    </source>
</evidence>
<gene>
    <name evidence="4" type="ORF">SAMN06295910_1967</name>
</gene>
<organism evidence="4 5">
    <name type="scientific">Allosphingosinicella indica</name>
    <dbReference type="NCBI Taxonomy" id="941907"/>
    <lineage>
        <taxon>Bacteria</taxon>
        <taxon>Pseudomonadati</taxon>
        <taxon>Pseudomonadota</taxon>
        <taxon>Alphaproteobacteria</taxon>
        <taxon>Sphingomonadales</taxon>
        <taxon>Sphingomonadaceae</taxon>
        <taxon>Allosphingosinicella</taxon>
    </lineage>
</organism>
<keyword evidence="5" id="KW-1185">Reference proteome</keyword>
<dbReference type="GO" id="GO:0006631">
    <property type="term" value="P:fatty acid metabolic process"/>
    <property type="evidence" value="ECO:0007669"/>
    <property type="project" value="TreeGrafter"/>
</dbReference>
<dbReference type="GO" id="GO:0031956">
    <property type="term" value="F:medium-chain fatty acid-CoA ligase activity"/>
    <property type="evidence" value="ECO:0007669"/>
    <property type="project" value="TreeGrafter"/>
</dbReference>
<evidence type="ECO:0000313" key="4">
    <source>
        <dbReference type="EMBL" id="SMF71076.1"/>
    </source>
</evidence>
<dbReference type="STRING" id="941907.SAMN06295910_1967"/>
<evidence type="ECO:0000313" key="5">
    <source>
        <dbReference type="Proteomes" id="UP000192934"/>
    </source>
</evidence>
<feature type="domain" description="AMP-dependent synthetase/ligase" evidence="3">
    <location>
        <begin position="54"/>
        <end position="432"/>
    </location>
</feature>
<dbReference type="InterPro" id="IPR042099">
    <property type="entry name" value="ANL_N_sf"/>
</dbReference>
<dbReference type="SUPFAM" id="SSF56801">
    <property type="entry name" value="Acetyl-CoA synthetase-like"/>
    <property type="match status" value="1"/>
</dbReference>